<dbReference type="EMBL" id="VTWU01000004">
    <property type="protein sequence ID" value="KAA9332387.1"/>
    <property type="molecule type" value="Genomic_DNA"/>
</dbReference>
<dbReference type="Pfam" id="PF00583">
    <property type="entry name" value="Acetyltransf_1"/>
    <property type="match status" value="1"/>
</dbReference>
<comment type="caution">
    <text evidence="3">The sequence shown here is derived from an EMBL/GenBank/DDBJ whole genome shotgun (WGS) entry which is preliminary data.</text>
</comment>
<dbReference type="PROSITE" id="PS51186">
    <property type="entry name" value="GNAT"/>
    <property type="match status" value="1"/>
</dbReference>
<accession>A0A7L4ZWN5</accession>
<dbReference type="Gene3D" id="3.40.630.30">
    <property type="match status" value="1"/>
</dbReference>
<dbReference type="InterPro" id="IPR050832">
    <property type="entry name" value="Bact_Acetyltransf"/>
</dbReference>
<dbReference type="InterPro" id="IPR000182">
    <property type="entry name" value="GNAT_dom"/>
</dbReference>
<dbReference type="AlphaFoldDB" id="A0A7L4ZWN5"/>
<evidence type="ECO:0000256" key="2">
    <source>
        <dbReference type="ARBA" id="ARBA00023315"/>
    </source>
</evidence>
<reference evidence="3 4" key="1">
    <citation type="submission" date="2019-09" db="EMBL/GenBank/DDBJ databases">
        <title>Genome sequence of Hymenobacter sp. M3.</title>
        <authorList>
            <person name="Srinivasan S."/>
        </authorList>
    </citation>
    <scope>NUCLEOTIDE SEQUENCE [LARGE SCALE GENOMIC DNA]</scope>
    <source>
        <strain evidence="3 4">M3</strain>
    </source>
</reference>
<dbReference type="InterPro" id="IPR016181">
    <property type="entry name" value="Acyl_CoA_acyltransferase"/>
</dbReference>
<organism evidence="3 4">
    <name type="scientific">Hymenobacter busanensis</name>
    <dbReference type="NCBI Taxonomy" id="2607656"/>
    <lineage>
        <taxon>Bacteria</taxon>
        <taxon>Pseudomonadati</taxon>
        <taxon>Bacteroidota</taxon>
        <taxon>Cytophagia</taxon>
        <taxon>Cytophagales</taxon>
        <taxon>Hymenobacteraceae</taxon>
        <taxon>Hymenobacter</taxon>
    </lineage>
</organism>
<sequence>MTLSAPVEVSRVSIRAAVETDAAALAGLVAEVGYPTEEATLRTRLADLTAAGDLLLVAEYAGRVVGFAHLHRTPFLHRAPDGRIVTLAVTADLRSQGLGKQLLQAAEQVFRQWGCGRIEVTSGKPREAAHRFYLREGYEEQSKRFVKLLPG</sequence>
<dbReference type="GO" id="GO:0016747">
    <property type="term" value="F:acyltransferase activity, transferring groups other than amino-acyl groups"/>
    <property type="evidence" value="ECO:0007669"/>
    <property type="project" value="InterPro"/>
</dbReference>
<dbReference type="Proteomes" id="UP000326380">
    <property type="component" value="Unassembled WGS sequence"/>
</dbReference>
<evidence type="ECO:0000256" key="1">
    <source>
        <dbReference type="ARBA" id="ARBA00022679"/>
    </source>
</evidence>
<dbReference type="SUPFAM" id="SSF55729">
    <property type="entry name" value="Acyl-CoA N-acyltransferases (Nat)"/>
    <property type="match status" value="1"/>
</dbReference>
<keyword evidence="2" id="KW-0012">Acyltransferase</keyword>
<dbReference type="RefSeq" id="WP_151079328.1">
    <property type="nucleotide sequence ID" value="NZ_CP047647.1"/>
</dbReference>
<dbReference type="CDD" id="cd04301">
    <property type="entry name" value="NAT_SF"/>
    <property type="match status" value="1"/>
</dbReference>
<gene>
    <name evidence="3" type="ORF">F0P96_13010</name>
</gene>
<protein>
    <submittedName>
        <fullName evidence="3">GNAT family N-acetyltransferase</fullName>
    </submittedName>
</protein>
<name>A0A7L4ZWN5_9BACT</name>
<dbReference type="PANTHER" id="PTHR43877">
    <property type="entry name" value="AMINOALKYLPHOSPHONATE N-ACETYLTRANSFERASE-RELATED-RELATED"/>
    <property type="match status" value="1"/>
</dbReference>
<keyword evidence="4" id="KW-1185">Reference proteome</keyword>
<evidence type="ECO:0000313" key="4">
    <source>
        <dbReference type="Proteomes" id="UP000326380"/>
    </source>
</evidence>
<evidence type="ECO:0000313" key="3">
    <source>
        <dbReference type="EMBL" id="KAA9332387.1"/>
    </source>
</evidence>
<proteinExistence type="predicted"/>
<keyword evidence="1" id="KW-0808">Transferase</keyword>